<reference evidence="1 2" key="1">
    <citation type="submission" date="2017-09" db="EMBL/GenBank/DDBJ databases">
        <title>Complete Genome Sequences of Two Strains of the Meat Spoilage Bacterium Brochothrix thermosphacta Isolated from Ground Chicken.</title>
        <authorList>
            <person name="Paoli G.C."/>
            <person name="Wijey C."/>
            <person name="Chen C.-Y."/>
            <person name="Nguyen L."/>
            <person name="Yan X."/>
            <person name="Irwin P.L."/>
        </authorList>
    </citation>
    <scope>NUCLEOTIDE SEQUENCE [LARGE SCALE GENOMIC DNA]</scope>
    <source>
        <strain evidence="1 2">BI</strain>
    </source>
</reference>
<dbReference type="RefSeq" id="WP_096699219.1">
    <property type="nucleotide sequence ID" value="NZ_CP023483.1"/>
</dbReference>
<dbReference type="AlphaFoldDB" id="A0A291BV07"/>
<evidence type="ECO:0000313" key="1">
    <source>
        <dbReference type="EMBL" id="ATF25062.1"/>
    </source>
</evidence>
<keyword evidence="2" id="KW-1185">Reference proteome</keyword>
<organism evidence="1 2">
    <name type="scientific">Brochothrix thermosphacta</name>
    <name type="common">Microbacterium thermosphactum</name>
    <dbReference type="NCBI Taxonomy" id="2756"/>
    <lineage>
        <taxon>Bacteria</taxon>
        <taxon>Bacillati</taxon>
        <taxon>Bacillota</taxon>
        <taxon>Bacilli</taxon>
        <taxon>Bacillales</taxon>
        <taxon>Listeriaceae</taxon>
        <taxon>Brochothrix</taxon>
    </lineage>
</organism>
<evidence type="ECO:0000313" key="2">
    <source>
        <dbReference type="Proteomes" id="UP000243591"/>
    </source>
</evidence>
<dbReference type="KEGG" id="bths:CNY62_00965"/>
<accession>A0A291BV07</accession>
<dbReference type="EMBL" id="CP023483">
    <property type="protein sequence ID" value="ATF25062.1"/>
    <property type="molecule type" value="Genomic_DNA"/>
</dbReference>
<name>A0A291BV07_BROTH</name>
<protein>
    <submittedName>
        <fullName evidence="1">Uncharacterized protein</fullName>
    </submittedName>
</protein>
<gene>
    <name evidence="1" type="ORF">CNY62_00965</name>
</gene>
<proteinExistence type="predicted"/>
<sequence>MTKTTVEVATKAVEIESDKDFLKLSIFNETIKNINEEFTLSNNDVIKQNENGLYVTFSNDFNQFGTYQKMRKQLDYSIEYAQDRTLWVSYLMWKYEDEIVNYISSSEYKDKHCITTSGMKTEDLCEIDSLESLLDTFSQYIDSKKFDNIEDETNYQILKIEKKNRQGTKQQIEINEIDYTISQMKKGNSKDADIKYSRRFYPTDFSSDESVDASEILEKNGAVSSNSYRDSVLSKKRIISQNEKKDMFNNKEDIAKTLDRAEEYLASQFNNKLETEIPRHFESTTNIVKRSLFSEHIDTHVDKIEWRNKLISEYKESIYEIEKSLGYYDENGSETSSEYRKEFYESLRSRFGYKANNLRKLRSEMMSQFKVMFDSLLFLVKGDDMSHLYKGDLTLLNMNDVETYKLLLKEYSKLHESAAKDIDSELKWMLWELDDLIDRTVKNDTERLIIEGLKQGMSQVEISSGIDKDNKYVSIFLSESFPVRLLSVHKKVMDDYVYTYRVKGKFKTCKGNGIVYLATDRYFQKDKKGKFGLKARSKEYISEIKAIENSVNAS</sequence>
<dbReference type="Proteomes" id="UP000243591">
    <property type="component" value="Chromosome"/>
</dbReference>